<dbReference type="PRINTS" id="PR00759">
    <property type="entry name" value="BASICPTASE"/>
</dbReference>
<dbReference type="Pfam" id="PF00014">
    <property type="entry name" value="Kunitz_BPTI"/>
    <property type="match status" value="1"/>
</dbReference>
<evidence type="ECO:0000313" key="12">
    <source>
        <dbReference type="Proteomes" id="UP000594454"/>
    </source>
</evidence>
<evidence type="ECO:0000256" key="2">
    <source>
        <dbReference type="ARBA" id="ARBA00022525"/>
    </source>
</evidence>
<dbReference type="SMART" id="SM00131">
    <property type="entry name" value="KU"/>
    <property type="match status" value="1"/>
</dbReference>
<keyword evidence="4" id="KW-0646">Protease inhibitor</keyword>
<dbReference type="GO" id="GO:0090729">
    <property type="term" value="F:toxin activity"/>
    <property type="evidence" value="ECO:0007669"/>
    <property type="project" value="UniProtKB-KW"/>
</dbReference>
<dbReference type="EMBL" id="LR899009">
    <property type="protein sequence ID" value="CAD7079844.1"/>
    <property type="molecule type" value="Genomic_DNA"/>
</dbReference>
<gene>
    <name evidence="11" type="ORF">HERILL_LOCUS3035</name>
</gene>
<comment type="subcellular location">
    <subcellularLocation>
        <location evidence="1">Secreted</location>
    </subcellularLocation>
</comment>
<dbReference type="AlphaFoldDB" id="A0A7R8YRU1"/>
<evidence type="ECO:0000256" key="6">
    <source>
        <dbReference type="ARBA" id="ARBA00023157"/>
    </source>
</evidence>
<dbReference type="InParanoid" id="A0A7R8YRU1"/>
<feature type="domain" description="BPTI/Kunitz inhibitor" evidence="10">
    <location>
        <begin position="25"/>
        <end position="75"/>
    </location>
</feature>
<keyword evidence="8" id="KW-1203">Blood coagulation cascade inhibiting toxin</keyword>
<evidence type="ECO:0000256" key="4">
    <source>
        <dbReference type="ARBA" id="ARBA00022690"/>
    </source>
</evidence>
<keyword evidence="12" id="KW-1185">Reference proteome</keyword>
<dbReference type="OrthoDB" id="4473401at2759"/>
<feature type="signal peptide" evidence="9">
    <location>
        <begin position="1"/>
        <end position="19"/>
    </location>
</feature>
<dbReference type="InterPro" id="IPR002223">
    <property type="entry name" value="Kunitz_BPTI"/>
</dbReference>
<dbReference type="GO" id="GO:0005615">
    <property type="term" value="C:extracellular space"/>
    <property type="evidence" value="ECO:0007669"/>
    <property type="project" value="TreeGrafter"/>
</dbReference>
<dbReference type="PANTHER" id="PTHR10083:SF376">
    <property type="entry name" value="SERINE PEPTIDASE INHIBITOR, KUNITZ TYPE, 3"/>
    <property type="match status" value="1"/>
</dbReference>
<keyword evidence="6" id="KW-1015">Disulfide bond</keyword>
<keyword evidence="3" id="KW-0800">Toxin</keyword>
<dbReference type="PROSITE" id="PS00280">
    <property type="entry name" value="BPTI_KUNITZ_1"/>
    <property type="match status" value="1"/>
</dbReference>
<proteinExistence type="predicted"/>
<keyword evidence="9" id="KW-0732">Signal</keyword>
<dbReference type="FunFam" id="4.10.410.10:FF:000004">
    <property type="entry name" value="Tissue factor pathway inhibitor"/>
    <property type="match status" value="1"/>
</dbReference>
<evidence type="ECO:0000256" key="1">
    <source>
        <dbReference type="ARBA" id="ARBA00004613"/>
    </source>
</evidence>
<accession>A0A7R8YRU1</accession>
<dbReference type="CDD" id="cd00109">
    <property type="entry name" value="Kunitz-type"/>
    <property type="match status" value="1"/>
</dbReference>
<evidence type="ECO:0000256" key="9">
    <source>
        <dbReference type="SAM" id="SignalP"/>
    </source>
</evidence>
<dbReference type="InterPro" id="IPR020901">
    <property type="entry name" value="Prtase_inh_Kunz-CS"/>
</dbReference>
<dbReference type="FunCoup" id="A0A7R8YRU1">
    <property type="interactions" value="7"/>
</dbReference>
<dbReference type="PROSITE" id="PS50279">
    <property type="entry name" value="BPTI_KUNITZ_2"/>
    <property type="match status" value="1"/>
</dbReference>
<feature type="chain" id="PRO_5031218243" description="BPTI/Kunitz inhibitor domain-containing protein" evidence="9">
    <location>
        <begin position="20"/>
        <end position="77"/>
    </location>
</feature>
<dbReference type="PANTHER" id="PTHR10083">
    <property type="entry name" value="KUNITZ-TYPE PROTEASE INHIBITOR-RELATED"/>
    <property type="match status" value="1"/>
</dbReference>
<dbReference type="OMA" id="ICKRACI"/>
<keyword evidence="5" id="KW-0722">Serine protease inhibitor</keyword>
<evidence type="ECO:0000256" key="7">
    <source>
        <dbReference type="ARBA" id="ARBA00023240"/>
    </source>
</evidence>
<dbReference type="SMR" id="A0A7R8YRU1"/>
<protein>
    <recommendedName>
        <fullName evidence="10">BPTI/Kunitz inhibitor domain-containing protein</fullName>
    </recommendedName>
</protein>
<sequence>MRFMLAVFVLISLFAAILAAGNPVCSLPKDVGPCRAGKPRFFYNTATKQCERFMYGGCQGNENNFETIDACKAACSN</sequence>
<name>A0A7R8YRU1_HERIL</name>
<dbReference type="GO" id="GO:0004867">
    <property type="term" value="F:serine-type endopeptidase inhibitor activity"/>
    <property type="evidence" value="ECO:0007669"/>
    <property type="project" value="UniProtKB-KW"/>
</dbReference>
<organism evidence="11 12">
    <name type="scientific">Hermetia illucens</name>
    <name type="common">Black soldier fly</name>
    <dbReference type="NCBI Taxonomy" id="343691"/>
    <lineage>
        <taxon>Eukaryota</taxon>
        <taxon>Metazoa</taxon>
        <taxon>Ecdysozoa</taxon>
        <taxon>Arthropoda</taxon>
        <taxon>Hexapoda</taxon>
        <taxon>Insecta</taxon>
        <taxon>Pterygota</taxon>
        <taxon>Neoptera</taxon>
        <taxon>Endopterygota</taxon>
        <taxon>Diptera</taxon>
        <taxon>Brachycera</taxon>
        <taxon>Stratiomyomorpha</taxon>
        <taxon>Stratiomyidae</taxon>
        <taxon>Hermetiinae</taxon>
        <taxon>Hermetia</taxon>
    </lineage>
</organism>
<keyword evidence="2" id="KW-0964">Secreted</keyword>
<evidence type="ECO:0000256" key="5">
    <source>
        <dbReference type="ARBA" id="ARBA00022900"/>
    </source>
</evidence>
<dbReference type="InterPro" id="IPR036880">
    <property type="entry name" value="Kunitz_BPTI_sf"/>
</dbReference>
<evidence type="ECO:0000313" key="11">
    <source>
        <dbReference type="EMBL" id="CAD7079844.1"/>
    </source>
</evidence>
<dbReference type="SUPFAM" id="SSF57362">
    <property type="entry name" value="BPTI-like"/>
    <property type="match status" value="1"/>
</dbReference>
<evidence type="ECO:0000256" key="3">
    <source>
        <dbReference type="ARBA" id="ARBA00022656"/>
    </source>
</evidence>
<evidence type="ECO:0000259" key="10">
    <source>
        <dbReference type="PROSITE" id="PS50279"/>
    </source>
</evidence>
<dbReference type="Gene3D" id="4.10.410.10">
    <property type="entry name" value="Pancreatic trypsin inhibitor Kunitz domain"/>
    <property type="match status" value="1"/>
</dbReference>
<evidence type="ECO:0000256" key="8">
    <source>
        <dbReference type="ARBA" id="ARBA00034146"/>
    </source>
</evidence>
<dbReference type="InterPro" id="IPR050098">
    <property type="entry name" value="TFPI/VKTCI-like"/>
</dbReference>
<dbReference type="Proteomes" id="UP000594454">
    <property type="component" value="Chromosome 1"/>
</dbReference>
<reference evidence="11 12" key="1">
    <citation type="submission" date="2020-11" db="EMBL/GenBank/DDBJ databases">
        <authorList>
            <person name="Wallbank WR R."/>
            <person name="Pardo Diaz C."/>
            <person name="Kozak K."/>
            <person name="Martin S."/>
            <person name="Jiggins C."/>
            <person name="Moest M."/>
            <person name="Warren A I."/>
            <person name="Generalovic N T."/>
            <person name="Byers J.R.P. K."/>
            <person name="Montejo-Kovacevich G."/>
            <person name="Yen C E."/>
        </authorList>
    </citation>
    <scope>NUCLEOTIDE SEQUENCE [LARGE SCALE GENOMIC DNA]</scope>
</reference>
<keyword evidence="7" id="KW-1199">Hemostasis impairing toxin</keyword>